<dbReference type="AlphaFoldDB" id="A0A1I5MUZ6"/>
<protein>
    <recommendedName>
        <fullName evidence="3">JHP0747 family</fullName>
    </recommendedName>
</protein>
<gene>
    <name evidence="1" type="ORF">SAMN05216234_10716</name>
</gene>
<dbReference type="OrthoDB" id="5361883at2"/>
<dbReference type="RefSeq" id="WP_092911336.1">
    <property type="nucleotide sequence ID" value="NZ_FOXB01000007.1"/>
</dbReference>
<proteinExistence type="predicted"/>
<keyword evidence="2" id="KW-1185">Reference proteome</keyword>
<evidence type="ECO:0000313" key="1">
    <source>
        <dbReference type="EMBL" id="SFP12896.1"/>
    </source>
</evidence>
<organism evidence="1 2">
    <name type="scientific">Hydrogenimonas thermophila</name>
    <dbReference type="NCBI Taxonomy" id="223786"/>
    <lineage>
        <taxon>Bacteria</taxon>
        <taxon>Pseudomonadati</taxon>
        <taxon>Campylobacterota</taxon>
        <taxon>Epsilonproteobacteria</taxon>
        <taxon>Campylobacterales</taxon>
        <taxon>Hydrogenimonadaceae</taxon>
        <taxon>Hydrogenimonas</taxon>
    </lineage>
</organism>
<name>A0A1I5MUZ6_9BACT</name>
<dbReference type="EMBL" id="FOXB01000007">
    <property type="protein sequence ID" value="SFP12896.1"/>
    <property type="molecule type" value="Genomic_DNA"/>
</dbReference>
<evidence type="ECO:0008006" key="3">
    <source>
        <dbReference type="Google" id="ProtNLM"/>
    </source>
</evidence>
<accession>A0A1I5MUZ6</accession>
<dbReference type="STRING" id="223786.SAMN05216234_10716"/>
<dbReference type="Proteomes" id="UP000199227">
    <property type="component" value="Unassembled WGS sequence"/>
</dbReference>
<reference evidence="1 2" key="1">
    <citation type="submission" date="2016-10" db="EMBL/GenBank/DDBJ databases">
        <authorList>
            <person name="de Groot N.N."/>
        </authorList>
    </citation>
    <scope>NUCLEOTIDE SEQUENCE [LARGE SCALE GENOMIC DNA]</scope>
    <source>
        <strain evidence="1 2">EP1-55-1</strain>
    </source>
</reference>
<sequence length="121" mass="14020">MKIALNCKSLLLEKALKNFLSQYIVSENEANILITDNSVKSNLPIFHIGYNDPTADLQKPFSRSQLMIKLEDKLKTIKQKDELNSIITEEDTTIEKEIEQLTKQFTNDLLKIFKKYAQKDN</sequence>
<evidence type="ECO:0000313" key="2">
    <source>
        <dbReference type="Proteomes" id="UP000199227"/>
    </source>
</evidence>